<dbReference type="STRING" id="285458.BGM19_17470"/>
<keyword evidence="2" id="KW-1185">Reference proteome</keyword>
<evidence type="ECO:0008006" key="3">
    <source>
        <dbReference type="Google" id="ProtNLM"/>
    </source>
</evidence>
<sequence>MNRETAPSWVPASGHALRHAGIHFDAVRIEGILGEQAAYELLQFTDFQAGPIVREDTGARSVYFLLPPQTAAAYRWPAGARALSRDAGCAAYVGVPALEGATLPLRWQSRPTAEVPYVDGGLLHEMVGRAVRAVR</sequence>
<gene>
    <name evidence="1" type="ORF">AS594_19485</name>
</gene>
<dbReference type="AlphaFoldDB" id="A0A1E5P9Z6"/>
<accession>A0A1E5P9Z6</accession>
<dbReference type="RefSeq" id="WP_069928250.1">
    <property type="nucleotide sequence ID" value="NZ_MEHI01000001.1"/>
</dbReference>
<protein>
    <recommendedName>
        <fullName evidence="3">DNA primase/polymerase bifunctional N-terminal domain-containing protein</fullName>
    </recommendedName>
</protein>
<dbReference type="Proteomes" id="UP000095759">
    <property type="component" value="Unassembled WGS sequence"/>
</dbReference>
<dbReference type="OrthoDB" id="4279612at2"/>
<dbReference type="EMBL" id="MEHJ01000001">
    <property type="protein sequence ID" value="OEJ26348.1"/>
    <property type="molecule type" value="Genomic_DNA"/>
</dbReference>
<name>A0A1E5P9Z6_9ACTN</name>
<proteinExistence type="predicted"/>
<comment type="caution">
    <text evidence="1">The sequence shown here is derived from an EMBL/GenBank/DDBJ whole genome shotgun (WGS) entry which is preliminary data.</text>
</comment>
<evidence type="ECO:0000313" key="2">
    <source>
        <dbReference type="Proteomes" id="UP000095759"/>
    </source>
</evidence>
<reference evidence="1 2" key="1">
    <citation type="submission" date="2016-08" db="EMBL/GenBank/DDBJ databases">
        <title>Complete genome sequence of Streptomyces agglomeratus strain 6-3-2, a novel anti-MRSA actinomycete isolated from Wuli of Tebit, China.</title>
        <authorList>
            <person name="Chen X."/>
        </authorList>
    </citation>
    <scope>NUCLEOTIDE SEQUENCE [LARGE SCALE GENOMIC DNA]</scope>
    <source>
        <strain evidence="1 2">6-3-2</strain>
    </source>
</reference>
<organism evidence="1 2">
    <name type="scientific">Streptomyces agglomeratus</name>
    <dbReference type="NCBI Taxonomy" id="285458"/>
    <lineage>
        <taxon>Bacteria</taxon>
        <taxon>Bacillati</taxon>
        <taxon>Actinomycetota</taxon>
        <taxon>Actinomycetes</taxon>
        <taxon>Kitasatosporales</taxon>
        <taxon>Streptomycetaceae</taxon>
        <taxon>Streptomyces</taxon>
    </lineage>
</organism>
<evidence type="ECO:0000313" key="1">
    <source>
        <dbReference type="EMBL" id="OEJ26348.1"/>
    </source>
</evidence>